<name>A0A8J2IP43_FUSEQ</name>
<dbReference type="PANTHER" id="PTHR38791">
    <property type="entry name" value="ZN(II)2CYS6 TRANSCRIPTION FACTOR (EUROFUNG)-RELATED-RELATED"/>
    <property type="match status" value="1"/>
</dbReference>
<feature type="domain" description="Zn(2)-C6 fungal-type" evidence="3">
    <location>
        <begin position="28"/>
        <end position="58"/>
    </location>
</feature>
<comment type="caution">
    <text evidence="4">The sequence shown here is derived from an EMBL/GenBank/DDBJ whole genome shotgun (WGS) entry which is preliminary data.</text>
</comment>
<dbReference type="Proteomes" id="UP000693738">
    <property type="component" value="Unassembled WGS sequence"/>
</dbReference>
<dbReference type="GO" id="GO:0008270">
    <property type="term" value="F:zinc ion binding"/>
    <property type="evidence" value="ECO:0007669"/>
    <property type="project" value="InterPro"/>
</dbReference>
<evidence type="ECO:0000259" key="3">
    <source>
        <dbReference type="PROSITE" id="PS50048"/>
    </source>
</evidence>
<sequence length="444" mass="49582">MESQKLLPGKGAAYPKQHRRNYPRSKDGCLNCRAKRKKCDKAKPYCNACVRSTQTCVWPGDDTKESQSDSNSSPTAPTSERTDRRTTKSEGKLPIVGESDQTLTDLNFAMVSLGLIMESMALEGSWVSHTSGGAALLSIRGQDKIMKSPEEFEVSAVSFQQMVLPQGSRRQETPSVSWSSVNALGLPDLPYFYEHTQHMYQAACLFAEWRTALLDHESDDDLKRLTNIVNRALALDKRYEEWAHSLPPSSAYTPKSLSIESQPGWLQPLLIGLWKPLNTHTYPSLMIQVIWRFYWMVRAILNQALLFTNGIFGQRQAKPNPISSHRANIESDILSFTDLLCESCLSTFVNVTKRVPDHLGAEAVPSLWGYLILHVLPTIGLCFEQVALPGVDLSGRREWAAKLRHFLRVNFGIAKGATAIPPSHVGKIPIQTWGLPHKLPDSAK</sequence>
<protein>
    <recommendedName>
        <fullName evidence="3">Zn(2)-C6 fungal-type domain-containing protein</fullName>
    </recommendedName>
</protein>
<dbReference type="CDD" id="cd00067">
    <property type="entry name" value="GAL4"/>
    <property type="match status" value="1"/>
</dbReference>
<evidence type="ECO:0000256" key="2">
    <source>
        <dbReference type="SAM" id="MobiDB-lite"/>
    </source>
</evidence>
<gene>
    <name evidence="4" type="ORF">FEQUK3_LOCUS6620</name>
</gene>
<dbReference type="PROSITE" id="PS50048">
    <property type="entry name" value="ZN2_CY6_FUNGAL_2"/>
    <property type="match status" value="1"/>
</dbReference>
<dbReference type="AlphaFoldDB" id="A0A8J2IP43"/>
<organism evidence="4 5">
    <name type="scientific">Fusarium equiseti</name>
    <name type="common">Fusarium scirpi</name>
    <dbReference type="NCBI Taxonomy" id="61235"/>
    <lineage>
        <taxon>Eukaryota</taxon>
        <taxon>Fungi</taxon>
        <taxon>Dikarya</taxon>
        <taxon>Ascomycota</taxon>
        <taxon>Pezizomycotina</taxon>
        <taxon>Sordariomycetes</taxon>
        <taxon>Hypocreomycetidae</taxon>
        <taxon>Hypocreales</taxon>
        <taxon>Nectriaceae</taxon>
        <taxon>Fusarium</taxon>
        <taxon>Fusarium incarnatum-equiseti species complex</taxon>
    </lineage>
</organism>
<dbReference type="PROSITE" id="PS00463">
    <property type="entry name" value="ZN2_CY6_FUNGAL_1"/>
    <property type="match status" value="1"/>
</dbReference>
<accession>A0A8J2IP43</accession>
<dbReference type="EMBL" id="CAJSTJ010000138">
    <property type="protein sequence ID" value="CAG7560943.1"/>
    <property type="molecule type" value="Genomic_DNA"/>
</dbReference>
<evidence type="ECO:0000313" key="4">
    <source>
        <dbReference type="EMBL" id="CAG7560943.1"/>
    </source>
</evidence>
<feature type="compositionally biased region" description="Polar residues" evidence="2">
    <location>
        <begin position="68"/>
        <end position="79"/>
    </location>
</feature>
<reference evidence="4" key="1">
    <citation type="submission" date="2021-05" db="EMBL/GenBank/DDBJ databases">
        <authorList>
            <person name="Khan N."/>
        </authorList>
    </citation>
    <scope>NUCLEOTIDE SEQUENCE</scope>
</reference>
<feature type="region of interest" description="Disordered" evidence="2">
    <location>
        <begin position="1"/>
        <end position="27"/>
    </location>
</feature>
<evidence type="ECO:0000256" key="1">
    <source>
        <dbReference type="ARBA" id="ARBA00023242"/>
    </source>
</evidence>
<dbReference type="Pfam" id="PF00172">
    <property type="entry name" value="Zn_clus"/>
    <property type="match status" value="1"/>
</dbReference>
<evidence type="ECO:0000313" key="5">
    <source>
        <dbReference type="Proteomes" id="UP000693738"/>
    </source>
</evidence>
<dbReference type="InterPro" id="IPR053175">
    <property type="entry name" value="DHMBA_Reg_Transcription_Factor"/>
</dbReference>
<feature type="region of interest" description="Disordered" evidence="2">
    <location>
        <begin position="59"/>
        <end position="96"/>
    </location>
</feature>
<proteinExistence type="predicted"/>
<dbReference type="SMART" id="SM00066">
    <property type="entry name" value="GAL4"/>
    <property type="match status" value="1"/>
</dbReference>
<dbReference type="InterPro" id="IPR001138">
    <property type="entry name" value="Zn2Cys6_DnaBD"/>
</dbReference>
<dbReference type="GO" id="GO:0000981">
    <property type="term" value="F:DNA-binding transcription factor activity, RNA polymerase II-specific"/>
    <property type="evidence" value="ECO:0007669"/>
    <property type="project" value="InterPro"/>
</dbReference>
<keyword evidence="1" id="KW-0539">Nucleus</keyword>
<feature type="compositionally biased region" description="Basic and acidic residues" evidence="2">
    <location>
        <begin position="80"/>
        <end position="91"/>
    </location>
</feature>